<reference evidence="2 3" key="1">
    <citation type="submission" date="2014-02" db="EMBL/GenBank/DDBJ databases">
        <title>Expanding our view of genomic diversity in Candidatus Accumulibacter clades.</title>
        <authorList>
            <person name="Skennerton C.T."/>
            <person name="Barr J.J."/>
            <person name="Slater F.R."/>
            <person name="Bond P.L."/>
            <person name="Tyson G.W."/>
        </authorList>
    </citation>
    <scope>NUCLEOTIDE SEQUENCE [LARGE SCALE GENOMIC DNA]</scope>
    <source>
        <strain evidence="3">BA-91</strain>
    </source>
</reference>
<accession>A0A080LYA9</accession>
<dbReference type="Pfam" id="PF12773">
    <property type="entry name" value="DZR"/>
    <property type="match status" value="1"/>
</dbReference>
<evidence type="ECO:0000313" key="2">
    <source>
        <dbReference type="EMBL" id="KFB73721.1"/>
    </source>
</evidence>
<proteinExistence type="predicted"/>
<dbReference type="AlphaFoldDB" id="A0A080LYA9"/>
<evidence type="ECO:0000313" key="3">
    <source>
        <dbReference type="Proteomes" id="UP000020077"/>
    </source>
</evidence>
<sequence>MAEIQFAKNFNDLSHAQGVDAGFQFEFYCERCSDTWRSEFAPYRSGQASGWVGKAASIFGGVLGSVGSAIDGLAQHGFGEARDGEFRRAIEQAKAHFHRCGKCHAYVCDRCFNSASGLCYNCAPDVEVEIEAARNQGEVQGATENAVAEGVRRGSQREVGRGRQLVCPACGAETHAAKFCPDCGQRLGVPGVCACGTRIPAGAKFCPECGARTSG</sequence>
<feature type="domain" description="DZANK-type" evidence="1">
    <location>
        <begin position="167"/>
        <end position="210"/>
    </location>
</feature>
<evidence type="ECO:0000259" key="1">
    <source>
        <dbReference type="Pfam" id="PF12773"/>
    </source>
</evidence>
<organism evidence="2 3">
    <name type="scientific">Candidatus Accumulibacter phosphatis</name>
    <dbReference type="NCBI Taxonomy" id="327160"/>
    <lineage>
        <taxon>Bacteria</taxon>
        <taxon>Pseudomonadati</taxon>
        <taxon>Pseudomonadota</taxon>
        <taxon>Betaproteobacteria</taxon>
        <taxon>Candidatus Accumulibacter</taxon>
    </lineage>
</organism>
<name>A0A080LYA9_9PROT</name>
<dbReference type="EMBL" id="JDVG02000176">
    <property type="protein sequence ID" value="KFB73721.1"/>
    <property type="molecule type" value="Genomic_DNA"/>
</dbReference>
<gene>
    <name evidence="2" type="ORF">AW09_001016</name>
</gene>
<protein>
    <submittedName>
        <fullName evidence="2">Double zinc ribbon</fullName>
    </submittedName>
</protein>
<comment type="caution">
    <text evidence="2">The sequence shown here is derived from an EMBL/GenBank/DDBJ whole genome shotgun (WGS) entry which is preliminary data.</text>
</comment>
<dbReference type="InterPro" id="IPR025874">
    <property type="entry name" value="DZR"/>
</dbReference>
<dbReference type="Proteomes" id="UP000020077">
    <property type="component" value="Unassembled WGS sequence"/>
</dbReference>